<dbReference type="Proteomes" id="UP001529180">
    <property type="component" value="Unassembled WGS sequence"/>
</dbReference>
<feature type="region of interest" description="Disordered" evidence="1">
    <location>
        <begin position="85"/>
        <end position="112"/>
    </location>
</feature>
<protein>
    <submittedName>
        <fullName evidence="3">Uncharacterized protein</fullName>
    </submittedName>
</protein>
<sequence>MSDKLNSYLRKIQQSTFWSCFFILLGAAVVCVSIFAVPTMHSLFGGWGIVIAFVPILAVVIPASIVVGGAYDRVHMLAHREMLKEQGETKAQRHATARQAVKNRRRGRYEVV</sequence>
<evidence type="ECO:0000256" key="1">
    <source>
        <dbReference type="SAM" id="MobiDB-lite"/>
    </source>
</evidence>
<evidence type="ECO:0000313" key="3">
    <source>
        <dbReference type="EMBL" id="MDG4721168.1"/>
    </source>
</evidence>
<feature type="transmembrane region" description="Helical" evidence="2">
    <location>
        <begin position="47"/>
        <end position="71"/>
    </location>
</feature>
<keyword evidence="2" id="KW-0812">Transmembrane</keyword>
<organism evidence="3 4">
    <name type="scientific">Thalassospira aquimaris</name>
    <dbReference type="NCBI Taxonomy" id="3037796"/>
    <lineage>
        <taxon>Bacteria</taxon>
        <taxon>Pseudomonadati</taxon>
        <taxon>Pseudomonadota</taxon>
        <taxon>Alphaproteobacteria</taxon>
        <taxon>Rhodospirillales</taxon>
        <taxon>Thalassospiraceae</taxon>
        <taxon>Thalassospira</taxon>
    </lineage>
</organism>
<feature type="transmembrane region" description="Helical" evidence="2">
    <location>
        <begin position="21"/>
        <end position="41"/>
    </location>
</feature>
<reference evidence="3 4" key="1">
    <citation type="submission" date="2023-03" db="EMBL/GenBank/DDBJ databases">
        <title>Strain FZY0004 represents a novel species in the genus Thalassospira isolated from seawater.</title>
        <authorList>
            <person name="Fu Z.-Y."/>
        </authorList>
    </citation>
    <scope>NUCLEOTIDE SEQUENCE [LARGE SCALE GENOMIC DNA]</scope>
    <source>
        <strain evidence="3 4">FZY0004</strain>
    </source>
</reference>
<keyword evidence="4" id="KW-1185">Reference proteome</keyword>
<gene>
    <name evidence="3" type="ORF">P7680_19335</name>
</gene>
<proteinExistence type="predicted"/>
<keyword evidence="2" id="KW-0472">Membrane</keyword>
<feature type="compositionally biased region" description="Basic residues" evidence="1">
    <location>
        <begin position="92"/>
        <end position="112"/>
    </location>
</feature>
<accession>A0ABT6GGH9</accession>
<comment type="caution">
    <text evidence="3">The sequence shown here is derived from an EMBL/GenBank/DDBJ whole genome shotgun (WGS) entry which is preliminary data.</text>
</comment>
<evidence type="ECO:0000256" key="2">
    <source>
        <dbReference type="SAM" id="Phobius"/>
    </source>
</evidence>
<keyword evidence="2" id="KW-1133">Transmembrane helix</keyword>
<evidence type="ECO:0000313" key="4">
    <source>
        <dbReference type="Proteomes" id="UP001529180"/>
    </source>
</evidence>
<dbReference type="RefSeq" id="WP_278006970.1">
    <property type="nucleotide sequence ID" value="NZ_JARSBO010000010.1"/>
</dbReference>
<name>A0ABT6GGH9_9PROT</name>
<dbReference type="EMBL" id="JARSBO010000010">
    <property type="protein sequence ID" value="MDG4721168.1"/>
    <property type="molecule type" value="Genomic_DNA"/>
</dbReference>